<name>A0A3S9W8B2_9MICO</name>
<evidence type="ECO:0000259" key="1">
    <source>
        <dbReference type="Pfam" id="PF01872"/>
    </source>
</evidence>
<keyword evidence="3" id="KW-1185">Reference proteome</keyword>
<dbReference type="GO" id="GO:0008703">
    <property type="term" value="F:5-amino-6-(5-phosphoribosylamino)uracil reductase activity"/>
    <property type="evidence" value="ECO:0007669"/>
    <property type="project" value="InterPro"/>
</dbReference>
<feature type="domain" description="Bacterial bifunctional deaminase-reductase C-terminal" evidence="1">
    <location>
        <begin position="4"/>
        <end position="162"/>
    </location>
</feature>
<dbReference type="Pfam" id="PF01872">
    <property type="entry name" value="RibD_C"/>
    <property type="match status" value="1"/>
</dbReference>
<dbReference type="GO" id="GO:0009231">
    <property type="term" value="P:riboflavin biosynthetic process"/>
    <property type="evidence" value="ECO:0007669"/>
    <property type="project" value="InterPro"/>
</dbReference>
<reference evidence="2 3" key="1">
    <citation type="submission" date="2018-08" db="EMBL/GenBank/DDBJ databases">
        <title>Microbacterium lemovicicum sp. nov., a bacterium isolated from a natural uranium-rich soil.</title>
        <authorList>
            <person name="ORTET P."/>
        </authorList>
    </citation>
    <scope>NUCLEOTIDE SEQUENCE [LARGE SCALE GENOMIC DNA]</scope>
    <source>
        <strain evidence="2 3">Viu22</strain>
    </source>
</reference>
<dbReference type="EMBL" id="CP031423">
    <property type="protein sequence ID" value="AZS36279.1"/>
    <property type="molecule type" value="Genomic_DNA"/>
</dbReference>
<dbReference type="KEGG" id="mlv:CVS47_00880"/>
<dbReference type="Proteomes" id="UP000276888">
    <property type="component" value="Chromosome"/>
</dbReference>
<proteinExistence type="predicted"/>
<sequence>MGRIVVEQIITADGFVQDTDGGMKFMDAAPIDTADADQLDMLRRVGAIVFGRNTYTMFAGYWPTADPVVEPVANPINSLPKHVISSTLESAPWGDHAPAIVESGNAVDTLVRLRSAVEGDLLVWGSLQLTDALFRAGLVDVLRLRFIPSLIGDGRGPTPTDFSQAVITQVASHTGSGWVTIEYEVSTQERATGDS</sequence>
<organism evidence="2 3">
    <name type="scientific">Microbacterium lemovicicum</name>
    <dbReference type="NCBI Taxonomy" id="1072463"/>
    <lineage>
        <taxon>Bacteria</taxon>
        <taxon>Bacillati</taxon>
        <taxon>Actinomycetota</taxon>
        <taxon>Actinomycetes</taxon>
        <taxon>Micrococcales</taxon>
        <taxon>Microbacteriaceae</taxon>
        <taxon>Microbacterium</taxon>
    </lineage>
</organism>
<dbReference type="SUPFAM" id="SSF53597">
    <property type="entry name" value="Dihydrofolate reductase-like"/>
    <property type="match status" value="1"/>
</dbReference>
<dbReference type="InterPro" id="IPR024072">
    <property type="entry name" value="DHFR-like_dom_sf"/>
</dbReference>
<protein>
    <recommendedName>
        <fullName evidence="1">Bacterial bifunctional deaminase-reductase C-terminal domain-containing protein</fullName>
    </recommendedName>
</protein>
<dbReference type="AlphaFoldDB" id="A0A3S9W8B2"/>
<dbReference type="Gene3D" id="3.40.430.10">
    <property type="entry name" value="Dihydrofolate Reductase, subunit A"/>
    <property type="match status" value="1"/>
</dbReference>
<gene>
    <name evidence="2" type="ORF">CVS47_00880</name>
</gene>
<accession>A0A3S9W8B2</accession>
<dbReference type="InterPro" id="IPR002734">
    <property type="entry name" value="RibDG_C"/>
</dbReference>
<evidence type="ECO:0000313" key="3">
    <source>
        <dbReference type="Proteomes" id="UP000276888"/>
    </source>
</evidence>
<dbReference type="RefSeq" id="WP_164734602.1">
    <property type="nucleotide sequence ID" value="NZ_CP031423.1"/>
</dbReference>
<evidence type="ECO:0000313" key="2">
    <source>
        <dbReference type="EMBL" id="AZS36279.1"/>
    </source>
</evidence>